<evidence type="ECO:0000313" key="3">
    <source>
        <dbReference type="Proteomes" id="UP001150238"/>
    </source>
</evidence>
<dbReference type="AlphaFoldDB" id="A0A9W9AWR8"/>
<feature type="compositionally biased region" description="Polar residues" evidence="1">
    <location>
        <begin position="33"/>
        <end position="47"/>
    </location>
</feature>
<protein>
    <submittedName>
        <fullName evidence="2">Uncharacterized protein</fullName>
    </submittedName>
</protein>
<sequence>MLNEHTSALSSPQQSLTEWVQSRFSGLYEHPSPDTSDSAQDTDTNTTQSRIQSMFTPTAQIYLNHTGPVPLEEFTKNLEQTFGTNKTEVEWKECFEVPDSNKEEKDDNHEVVERETGIVAGYLIITRTLKFRIRATPAKNYAHVSLSAKIYEILRRIAREGTRVQGSDRSEEKSGDSRRIVQLFYTSTSKAAPVHIQGVHRT</sequence>
<gene>
    <name evidence="2" type="ORF">C8J55DRAFT_486080</name>
</gene>
<feature type="region of interest" description="Disordered" evidence="1">
    <location>
        <begin position="26"/>
        <end position="47"/>
    </location>
</feature>
<proteinExistence type="predicted"/>
<dbReference type="Proteomes" id="UP001150238">
    <property type="component" value="Unassembled WGS sequence"/>
</dbReference>
<evidence type="ECO:0000313" key="2">
    <source>
        <dbReference type="EMBL" id="KAJ4492176.1"/>
    </source>
</evidence>
<name>A0A9W9AWR8_9AGAR</name>
<dbReference type="EMBL" id="JANVFS010000005">
    <property type="protein sequence ID" value="KAJ4492176.1"/>
    <property type="molecule type" value="Genomic_DNA"/>
</dbReference>
<reference evidence="2" key="2">
    <citation type="journal article" date="2023" name="Proc. Natl. Acad. Sci. U.S.A.">
        <title>A global phylogenomic analysis of the shiitake genus Lentinula.</title>
        <authorList>
            <person name="Sierra-Patev S."/>
            <person name="Min B."/>
            <person name="Naranjo-Ortiz M."/>
            <person name="Looney B."/>
            <person name="Konkel Z."/>
            <person name="Slot J.C."/>
            <person name="Sakamoto Y."/>
            <person name="Steenwyk J.L."/>
            <person name="Rokas A."/>
            <person name="Carro J."/>
            <person name="Camarero S."/>
            <person name="Ferreira P."/>
            <person name="Molpeceres G."/>
            <person name="Ruiz-Duenas F.J."/>
            <person name="Serrano A."/>
            <person name="Henrissat B."/>
            <person name="Drula E."/>
            <person name="Hughes K.W."/>
            <person name="Mata J.L."/>
            <person name="Ishikawa N.K."/>
            <person name="Vargas-Isla R."/>
            <person name="Ushijima S."/>
            <person name="Smith C.A."/>
            <person name="Donoghue J."/>
            <person name="Ahrendt S."/>
            <person name="Andreopoulos W."/>
            <person name="He G."/>
            <person name="LaButti K."/>
            <person name="Lipzen A."/>
            <person name="Ng V."/>
            <person name="Riley R."/>
            <person name="Sandor L."/>
            <person name="Barry K."/>
            <person name="Martinez A.T."/>
            <person name="Xiao Y."/>
            <person name="Gibbons J.G."/>
            <person name="Terashima K."/>
            <person name="Grigoriev I.V."/>
            <person name="Hibbett D."/>
        </authorList>
    </citation>
    <scope>NUCLEOTIDE SEQUENCE</scope>
    <source>
        <strain evidence="2">Sp2 HRB7682 ss15</strain>
    </source>
</reference>
<organism evidence="2 3">
    <name type="scientific">Lentinula lateritia</name>
    <dbReference type="NCBI Taxonomy" id="40482"/>
    <lineage>
        <taxon>Eukaryota</taxon>
        <taxon>Fungi</taxon>
        <taxon>Dikarya</taxon>
        <taxon>Basidiomycota</taxon>
        <taxon>Agaricomycotina</taxon>
        <taxon>Agaricomycetes</taxon>
        <taxon>Agaricomycetidae</taxon>
        <taxon>Agaricales</taxon>
        <taxon>Marasmiineae</taxon>
        <taxon>Omphalotaceae</taxon>
        <taxon>Lentinula</taxon>
    </lineage>
</organism>
<comment type="caution">
    <text evidence="2">The sequence shown here is derived from an EMBL/GenBank/DDBJ whole genome shotgun (WGS) entry which is preliminary data.</text>
</comment>
<reference evidence="2" key="1">
    <citation type="submission" date="2022-08" db="EMBL/GenBank/DDBJ databases">
        <authorList>
            <consortium name="DOE Joint Genome Institute"/>
            <person name="Min B."/>
            <person name="Riley R."/>
            <person name="Sierra-Patev S."/>
            <person name="Naranjo-Ortiz M."/>
            <person name="Looney B."/>
            <person name="Konkel Z."/>
            <person name="Slot J.C."/>
            <person name="Sakamoto Y."/>
            <person name="Steenwyk J.L."/>
            <person name="Rokas A."/>
            <person name="Carro J."/>
            <person name="Camarero S."/>
            <person name="Ferreira P."/>
            <person name="Molpeceres G."/>
            <person name="Ruiz-Duenas F.J."/>
            <person name="Serrano A."/>
            <person name="Henrissat B."/>
            <person name="Drula E."/>
            <person name="Hughes K.W."/>
            <person name="Mata J.L."/>
            <person name="Ishikawa N.K."/>
            <person name="Vargas-Isla R."/>
            <person name="Ushijima S."/>
            <person name="Smith C.A."/>
            <person name="Ahrendt S."/>
            <person name="Andreopoulos W."/>
            <person name="He G."/>
            <person name="Labutti K."/>
            <person name="Lipzen A."/>
            <person name="Ng V."/>
            <person name="Sandor L."/>
            <person name="Barry K."/>
            <person name="Martinez A.T."/>
            <person name="Xiao Y."/>
            <person name="Gibbons J.G."/>
            <person name="Terashima K."/>
            <person name="Hibbett D.S."/>
            <person name="Grigoriev I.V."/>
        </authorList>
    </citation>
    <scope>NUCLEOTIDE SEQUENCE</scope>
    <source>
        <strain evidence="2">Sp2 HRB7682 ss15</strain>
    </source>
</reference>
<evidence type="ECO:0000256" key="1">
    <source>
        <dbReference type="SAM" id="MobiDB-lite"/>
    </source>
</evidence>
<accession>A0A9W9AWR8</accession>